<gene>
    <name evidence="11" type="ORF">DWQ51_01050</name>
</gene>
<keyword evidence="9 10" id="KW-0472">Membrane</keyword>
<feature type="transmembrane region" description="Helical" evidence="10">
    <location>
        <begin position="149"/>
        <end position="182"/>
    </location>
</feature>
<keyword evidence="7" id="KW-0256">Endoplasmic reticulum</keyword>
<sequence>MELKDETSNFSQSRKLFLYILKIFIIWRGTLLLMHLIGLSFSQMNESSSPQERFWHWFPDNHYLDSFFRFDSFWYNDIIQGGYSYNIEKQSNVAFFPLYPILVKAIASLTSLSVPISGLLVSNLCLIFALIFVYKISNIYLKKRGCEKVLILMLVFPTSFFYSCFYTESLYLLTTAACFYFFLNKKYFWSGFFGFFASLTRVTGVIIFLAFAIELLWKYLKKKELPKRESLFLLLIPCGLIAYMVFLAWKFNEPLAFVKIQDLWSRDERVFPLITLINYWKNINFMFPQNPINSVGFLNTFFSSFFLGILLFSIVKKPLNISLLIFAFLSIFLPLSTGITESMMRYMMTIFPIFIILVYWSKKNRYFYGFLLFFFTYFLSILFLWYGNWGWIT</sequence>
<feature type="transmembrane region" description="Helical" evidence="10">
    <location>
        <begin position="343"/>
        <end position="360"/>
    </location>
</feature>
<evidence type="ECO:0000256" key="2">
    <source>
        <dbReference type="ARBA" id="ARBA00004687"/>
    </source>
</evidence>
<keyword evidence="6 10" id="KW-0812">Transmembrane</keyword>
<organism evidence="11 12">
    <name type="scientific">Microcystis wesenbergii TW10</name>
    <dbReference type="NCBI Taxonomy" id="2060474"/>
    <lineage>
        <taxon>Bacteria</taxon>
        <taxon>Bacillati</taxon>
        <taxon>Cyanobacteriota</taxon>
        <taxon>Cyanophyceae</taxon>
        <taxon>Oscillatoriophycideae</taxon>
        <taxon>Chroococcales</taxon>
        <taxon>Microcystaceae</taxon>
        <taxon>Microcystis</taxon>
    </lineage>
</organism>
<evidence type="ECO:0000256" key="10">
    <source>
        <dbReference type="SAM" id="Phobius"/>
    </source>
</evidence>
<evidence type="ECO:0008006" key="13">
    <source>
        <dbReference type="Google" id="ProtNLM"/>
    </source>
</evidence>
<dbReference type="AlphaFoldDB" id="A0A3E0MES7"/>
<dbReference type="PANTHER" id="PTHR12468:SF2">
    <property type="entry name" value="GPI MANNOSYLTRANSFERASE 2"/>
    <property type="match status" value="1"/>
</dbReference>
<dbReference type="GO" id="GO:0031501">
    <property type="term" value="C:mannosyltransferase complex"/>
    <property type="evidence" value="ECO:0007669"/>
    <property type="project" value="TreeGrafter"/>
</dbReference>
<evidence type="ECO:0000313" key="12">
    <source>
        <dbReference type="Proteomes" id="UP000257002"/>
    </source>
</evidence>
<evidence type="ECO:0000256" key="1">
    <source>
        <dbReference type="ARBA" id="ARBA00004477"/>
    </source>
</evidence>
<feature type="transmembrane region" description="Helical" evidence="10">
    <location>
        <begin position="367"/>
        <end position="387"/>
    </location>
</feature>
<keyword evidence="8 10" id="KW-1133">Transmembrane helix</keyword>
<evidence type="ECO:0000256" key="5">
    <source>
        <dbReference type="ARBA" id="ARBA00022679"/>
    </source>
</evidence>
<dbReference type="GO" id="GO:0006506">
    <property type="term" value="P:GPI anchor biosynthetic process"/>
    <property type="evidence" value="ECO:0007669"/>
    <property type="project" value="UniProtKB-UniPathway"/>
</dbReference>
<evidence type="ECO:0000256" key="3">
    <source>
        <dbReference type="ARBA" id="ARBA00022502"/>
    </source>
</evidence>
<evidence type="ECO:0000256" key="8">
    <source>
        <dbReference type="ARBA" id="ARBA00022989"/>
    </source>
</evidence>
<comment type="pathway">
    <text evidence="2">Glycolipid biosynthesis; glycosylphosphatidylinositol-anchor biosynthesis.</text>
</comment>
<comment type="subcellular location">
    <subcellularLocation>
        <location evidence="1">Endoplasmic reticulum membrane</location>
        <topology evidence="1">Multi-pass membrane protein</topology>
    </subcellularLocation>
</comment>
<keyword evidence="5" id="KW-0808">Transferase</keyword>
<protein>
    <recommendedName>
        <fullName evidence="13">Glycosyltransferase RgtA/B/C/D-like domain-containing protein</fullName>
    </recommendedName>
</protein>
<evidence type="ECO:0000256" key="6">
    <source>
        <dbReference type="ARBA" id="ARBA00022692"/>
    </source>
</evidence>
<evidence type="ECO:0000313" key="11">
    <source>
        <dbReference type="EMBL" id="REJ58271.1"/>
    </source>
</evidence>
<dbReference type="Proteomes" id="UP000257002">
    <property type="component" value="Unassembled WGS sequence"/>
</dbReference>
<feature type="transmembrane region" description="Helical" evidence="10">
    <location>
        <begin position="116"/>
        <end position="137"/>
    </location>
</feature>
<dbReference type="UniPathway" id="UPA00196"/>
<keyword evidence="4" id="KW-0328">Glycosyltransferase</keyword>
<feature type="transmembrane region" description="Helical" evidence="10">
    <location>
        <begin position="319"/>
        <end position="337"/>
    </location>
</feature>
<evidence type="ECO:0000256" key="7">
    <source>
        <dbReference type="ARBA" id="ARBA00022824"/>
    </source>
</evidence>
<feature type="transmembrane region" description="Helical" evidence="10">
    <location>
        <begin position="292"/>
        <end position="312"/>
    </location>
</feature>
<proteinExistence type="predicted"/>
<name>A0A3E0MES7_9CHRO</name>
<accession>A0A3E0MES7</accession>
<dbReference type="InterPro" id="IPR007315">
    <property type="entry name" value="PIG-V/Gpi18"/>
</dbReference>
<feature type="transmembrane region" description="Helical" evidence="10">
    <location>
        <begin position="231"/>
        <end position="249"/>
    </location>
</feature>
<comment type="caution">
    <text evidence="11">The sequence shown here is derived from an EMBL/GenBank/DDBJ whole genome shotgun (WGS) entry which is preliminary data.</text>
</comment>
<evidence type="ECO:0000256" key="4">
    <source>
        <dbReference type="ARBA" id="ARBA00022676"/>
    </source>
</evidence>
<keyword evidence="3" id="KW-0337">GPI-anchor biosynthesis</keyword>
<reference evidence="11 12" key="1">
    <citation type="submission" date="2017-10" db="EMBL/GenBank/DDBJ databases">
        <title>A large-scale comparative metagenomic study reveals the eutrophication-driven functional interactions in six Microcystis-epibionts communities.</title>
        <authorList>
            <person name="Li Q."/>
            <person name="Lin F."/>
        </authorList>
    </citation>
    <scope>NUCLEOTIDE SEQUENCE [LARGE SCALE GENOMIC DNA]</scope>
    <source>
        <strain evidence="11">TW10</strain>
    </source>
</reference>
<feature type="transmembrane region" description="Helical" evidence="10">
    <location>
        <begin position="16"/>
        <end position="37"/>
    </location>
</feature>
<evidence type="ECO:0000256" key="9">
    <source>
        <dbReference type="ARBA" id="ARBA00023136"/>
    </source>
</evidence>
<dbReference type="GO" id="GO:0016020">
    <property type="term" value="C:membrane"/>
    <property type="evidence" value="ECO:0007669"/>
    <property type="project" value="GOC"/>
</dbReference>
<dbReference type="EMBL" id="QQWD01000001">
    <property type="protein sequence ID" value="REJ58271.1"/>
    <property type="molecule type" value="Genomic_DNA"/>
</dbReference>
<dbReference type="GO" id="GO:0000009">
    <property type="term" value="F:alpha-1,6-mannosyltransferase activity"/>
    <property type="evidence" value="ECO:0007669"/>
    <property type="project" value="InterPro"/>
</dbReference>
<dbReference type="PANTHER" id="PTHR12468">
    <property type="entry name" value="GPI MANNOSYLTRANSFERASE 2"/>
    <property type="match status" value="1"/>
</dbReference>
<feature type="transmembrane region" description="Helical" evidence="10">
    <location>
        <begin position="188"/>
        <end position="211"/>
    </location>
</feature>
<dbReference type="GO" id="GO:0004376">
    <property type="term" value="F:GPI mannosyltransferase activity"/>
    <property type="evidence" value="ECO:0007669"/>
    <property type="project" value="InterPro"/>
</dbReference>